<dbReference type="PROSITE" id="PS51094">
    <property type="entry name" value="PTS_EIIA_TYPE_2"/>
    <property type="match status" value="1"/>
</dbReference>
<dbReference type="CDD" id="cd00211">
    <property type="entry name" value="PTS_IIA_fru"/>
    <property type="match status" value="1"/>
</dbReference>
<dbReference type="SUPFAM" id="SSF55804">
    <property type="entry name" value="Phoshotransferase/anion transport protein"/>
    <property type="match status" value="1"/>
</dbReference>
<keyword evidence="5" id="KW-1185">Reference proteome</keyword>
<evidence type="ECO:0000259" key="3">
    <source>
        <dbReference type="PROSITE" id="PS51094"/>
    </source>
</evidence>
<dbReference type="PANTHER" id="PTHR47738:SF1">
    <property type="entry name" value="NITROGEN REGULATORY PROTEIN"/>
    <property type="match status" value="1"/>
</dbReference>
<protein>
    <submittedName>
        <fullName evidence="4">PTS lactose transporter subunit IIC</fullName>
    </submittedName>
</protein>
<dbReference type="InterPro" id="IPR051541">
    <property type="entry name" value="PTS_SugarTrans_NitroReg"/>
</dbReference>
<dbReference type="RefSeq" id="WP_099591436.1">
    <property type="nucleotide sequence ID" value="NZ_MDGM01000003.1"/>
</dbReference>
<dbReference type="FunFam" id="3.40.930.10:FF:000009">
    <property type="entry name" value="PTS system, fructose specific IIABC component"/>
    <property type="match status" value="1"/>
</dbReference>
<dbReference type="OrthoDB" id="95460at2"/>
<comment type="subcellular location">
    <subcellularLocation>
        <location evidence="1">Cytoplasm</location>
    </subcellularLocation>
</comment>
<gene>
    <name evidence="4" type="ORF">BFP76_12005</name>
</gene>
<reference evidence="4 5" key="1">
    <citation type="submission" date="2016-08" db="EMBL/GenBank/DDBJ databases">
        <title>Draft genome of Amylibacter sp. strain 4G11.</title>
        <authorList>
            <person name="Wong S.-K."/>
            <person name="Hamasaki K."/>
            <person name="Yoshizawa S."/>
        </authorList>
    </citation>
    <scope>NUCLEOTIDE SEQUENCE [LARGE SCALE GENOMIC DNA]</scope>
    <source>
        <strain evidence="4 5">4G11</strain>
    </source>
</reference>
<name>A0A2G5KBR1_9RHOB</name>
<dbReference type="Gene3D" id="3.40.930.10">
    <property type="entry name" value="Mannitol-specific EII, Chain A"/>
    <property type="match status" value="1"/>
</dbReference>
<evidence type="ECO:0000313" key="5">
    <source>
        <dbReference type="Proteomes" id="UP000231516"/>
    </source>
</evidence>
<feature type="domain" description="PTS EIIA type-2" evidence="3">
    <location>
        <begin position="5"/>
        <end position="148"/>
    </location>
</feature>
<dbReference type="PROSITE" id="PS00372">
    <property type="entry name" value="PTS_EIIA_TYPE_2_HIS"/>
    <property type="match status" value="1"/>
</dbReference>
<accession>A0A2G5KBR1</accession>
<dbReference type="GO" id="GO:0005737">
    <property type="term" value="C:cytoplasm"/>
    <property type="evidence" value="ECO:0007669"/>
    <property type="project" value="UniProtKB-SubCell"/>
</dbReference>
<keyword evidence="2" id="KW-0808">Transferase</keyword>
<dbReference type="Pfam" id="PF00359">
    <property type="entry name" value="PTS_EIIA_2"/>
    <property type="match status" value="1"/>
</dbReference>
<dbReference type="InterPro" id="IPR016152">
    <property type="entry name" value="PTrfase/Anion_transptr"/>
</dbReference>
<dbReference type="PANTHER" id="PTHR47738">
    <property type="entry name" value="PTS SYSTEM FRUCTOSE-LIKE EIIA COMPONENT-RELATED"/>
    <property type="match status" value="1"/>
</dbReference>
<comment type="caution">
    <text evidence="4">The sequence shown here is derived from an EMBL/GenBank/DDBJ whole genome shotgun (WGS) entry which is preliminary data.</text>
</comment>
<evidence type="ECO:0000256" key="1">
    <source>
        <dbReference type="ARBA" id="ARBA00004496"/>
    </source>
</evidence>
<dbReference type="EMBL" id="MDGM01000003">
    <property type="protein sequence ID" value="PIB26609.1"/>
    <property type="molecule type" value="Genomic_DNA"/>
</dbReference>
<dbReference type="GO" id="GO:0030295">
    <property type="term" value="F:protein kinase activator activity"/>
    <property type="evidence" value="ECO:0007669"/>
    <property type="project" value="TreeGrafter"/>
</dbReference>
<dbReference type="InterPro" id="IPR002178">
    <property type="entry name" value="PTS_EIIA_type-2_dom"/>
</dbReference>
<dbReference type="AlphaFoldDB" id="A0A2G5KBR1"/>
<dbReference type="Proteomes" id="UP000231516">
    <property type="component" value="Unassembled WGS sequence"/>
</dbReference>
<organism evidence="4 5">
    <name type="scientific">Paramylibacter kogurei</name>
    <dbReference type="NCBI Taxonomy" id="1889778"/>
    <lineage>
        <taxon>Bacteria</taxon>
        <taxon>Pseudomonadati</taxon>
        <taxon>Pseudomonadota</taxon>
        <taxon>Alphaproteobacteria</taxon>
        <taxon>Rhodobacterales</taxon>
        <taxon>Paracoccaceae</taxon>
        <taxon>Paramylibacter</taxon>
    </lineage>
</organism>
<proteinExistence type="predicted"/>
<dbReference type="GO" id="GO:0016740">
    <property type="term" value="F:transferase activity"/>
    <property type="evidence" value="ECO:0007669"/>
    <property type="project" value="UniProtKB-KW"/>
</dbReference>
<evidence type="ECO:0000313" key="4">
    <source>
        <dbReference type="EMBL" id="PIB26609.1"/>
    </source>
</evidence>
<sequence length="154" mass="17046">MELKDILEKDAVRFVQSTSSKKRLLQDISEQAESNYGISAEVVLAALLEREKLGSTGVGRGVAIPHARFDEIDRVFGLFTRLEKPVDYDSMDSQPVDLIFTILAPQKEGAEHLKALALVSRTLRSENICAKLRANSDANTLYSLLTEVMTHQAA</sequence>
<evidence type="ECO:0000256" key="2">
    <source>
        <dbReference type="ARBA" id="ARBA00022679"/>
    </source>
</evidence>